<dbReference type="Proteomes" id="UP001470230">
    <property type="component" value="Unassembled WGS sequence"/>
</dbReference>
<name>A0ABR2JQN6_9EUKA</name>
<dbReference type="EMBL" id="JAPFFF010000010">
    <property type="protein sequence ID" value="KAK8881108.1"/>
    <property type="molecule type" value="Genomic_DNA"/>
</dbReference>
<keyword evidence="2" id="KW-1185">Reference proteome</keyword>
<evidence type="ECO:0000313" key="1">
    <source>
        <dbReference type="EMBL" id="KAK8881108.1"/>
    </source>
</evidence>
<reference evidence="1 2" key="1">
    <citation type="submission" date="2024-04" db="EMBL/GenBank/DDBJ databases">
        <title>Tritrichomonas musculus Genome.</title>
        <authorList>
            <person name="Alves-Ferreira E."/>
            <person name="Grigg M."/>
            <person name="Lorenzi H."/>
            <person name="Galac M."/>
        </authorList>
    </citation>
    <scope>NUCLEOTIDE SEQUENCE [LARGE SCALE GENOMIC DNA]</scope>
    <source>
        <strain evidence="1 2">EAF2021</strain>
    </source>
</reference>
<proteinExistence type="predicted"/>
<comment type="caution">
    <text evidence="1">The sequence shown here is derived from an EMBL/GenBank/DDBJ whole genome shotgun (WGS) entry which is preliminary data.</text>
</comment>
<gene>
    <name evidence="1" type="ORF">M9Y10_003837</name>
</gene>
<organism evidence="1 2">
    <name type="scientific">Tritrichomonas musculus</name>
    <dbReference type="NCBI Taxonomy" id="1915356"/>
    <lineage>
        <taxon>Eukaryota</taxon>
        <taxon>Metamonada</taxon>
        <taxon>Parabasalia</taxon>
        <taxon>Tritrichomonadida</taxon>
        <taxon>Tritrichomonadidae</taxon>
        <taxon>Tritrichomonas</taxon>
    </lineage>
</organism>
<evidence type="ECO:0000313" key="2">
    <source>
        <dbReference type="Proteomes" id="UP001470230"/>
    </source>
</evidence>
<sequence>MLGYFFPCNAAAEGEGLWDIDRYTKSYVRCHLLRDKFGGEAEWASKTFFNSRNVDPHDDWYDFKKEYDNEV</sequence>
<protein>
    <submittedName>
        <fullName evidence="1">4-alpha-glucanotransferase dpe2</fullName>
    </submittedName>
</protein>
<accession>A0ABR2JQN6</accession>